<proteinExistence type="predicted"/>
<dbReference type="AlphaFoldDB" id="A0A2S9WRQ4"/>
<feature type="transmembrane region" description="Helical" evidence="1">
    <location>
        <begin position="18"/>
        <end position="36"/>
    </location>
</feature>
<organism evidence="2 3">
    <name type="scientific">Nonlabens agnitus</name>
    <dbReference type="NCBI Taxonomy" id="870484"/>
    <lineage>
        <taxon>Bacteria</taxon>
        <taxon>Pseudomonadati</taxon>
        <taxon>Bacteroidota</taxon>
        <taxon>Flavobacteriia</taxon>
        <taxon>Flavobacteriales</taxon>
        <taxon>Flavobacteriaceae</taxon>
        <taxon>Nonlabens</taxon>
    </lineage>
</organism>
<dbReference type="EMBL" id="MQUC01000003">
    <property type="protein sequence ID" value="PRP66163.1"/>
    <property type="molecule type" value="Genomic_DNA"/>
</dbReference>
<feature type="transmembrane region" description="Helical" evidence="1">
    <location>
        <begin position="48"/>
        <end position="67"/>
    </location>
</feature>
<sequence>MISLTVIWLIYEFQLHHFVKWHFLTVGAIHIIMSIIINRQFTTKDINYLGWIHVVSGVVFFAYGHFIL</sequence>
<evidence type="ECO:0000313" key="3">
    <source>
        <dbReference type="Proteomes" id="UP000239532"/>
    </source>
</evidence>
<keyword evidence="1" id="KW-0812">Transmembrane</keyword>
<gene>
    <name evidence="2" type="ORF">BST86_03190</name>
</gene>
<keyword evidence="1" id="KW-1133">Transmembrane helix</keyword>
<keyword evidence="3" id="KW-1185">Reference proteome</keyword>
<evidence type="ECO:0000313" key="2">
    <source>
        <dbReference type="EMBL" id="PRP66163.1"/>
    </source>
</evidence>
<dbReference type="Proteomes" id="UP000239532">
    <property type="component" value="Unassembled WGS sequence"/>
</dbReference>
<protein>
    <submittedName>
        <fullName evidence="2">Uncharacterized protein</fullName>
    </submittedName>
</protein>
<reference evidence="2 3" key="1">
    <citation type="submission" date="2016-11" db="EMBL/GenBank/DDBJ databases">
        <title>Trade-off between light-utilization and light-protection in marine flavobacteria.</title>
        <authorList>
            <person name="Kumagai Y."/>
        </authorList>
    </citation>
    <scope>NUCLEOTIDE SEQUENCE [LARGE SCALE GENOMIC DNA]</scope>
    <source>
        <strain evidence="2 3">JCM 17109</strain>
    </source>
</reference>
<evidence type="ECO:0000256" key="1">
    <source>
        <dbReference type="SAM" id="Phobius"/>
    </source>
</evidence>
<accession>A0A2S9WRQ4</accession>
<keyword evidence="1" id="KW-0472">Membrane</keyword>
<name>A0A2S9WRQ4_9FLAO</name>
<comment type="caution">
    <text evidence="2">The sequence shown here is derived from an EMBL/GenBank/DDBJ whole genome shotgun (WGS) entry which is preliminary data.</text>
</comment>